<dbReference type="RefSeq" id="WP_187022255.1">
    <property type="nucleotide sequence ID" value="NZ_JACOPB010000006.1"/>
</dbReference>
<dbReference type="Pfam" id="PF06252">
    <property type="entry name" value="GemA"/>
    <property type="match status" value="1"/>
</dbReference>
<dbReference type="EMBL" id="JACOPB010000006">
    <property type="protein sequence ID" value="MBC5709177.1"/>
    <property type="molecule type" value="Genomic_DNA"/>
</dbReference>
<keyword evidence="3" id="KW-1185">Reference proteome</keyword>
<dbReference type="Proteomes" id="UP000634672">
    <property type="component" value="Unassembled WGS sequence"/>
</dbReference>
<gene>
    <name evidence="2" type="ORF">H8S75_14560</name>
</gene>
<reference evidence="2 3" key="1">
    <citation type="submission" date="2020-08" db="EMBL/GenBank/DDBJ databases">
        <title>Genome public.</title>
        <authorList>
            <person name="Liu C."/>
            <person name="Sun Q."/>
        </authorList>
    </citation>
    <scope>NUCLEOTIDE SEQUENCE [LARGE SCALE GENOMIC DNA]</scope>
    <source>
        <strain evidence="2 3">NSJ-66</strain>
    </source>
</reference>
<protein>
    <submittedName>
        <fullName evidence="2">DUF1018 domain-containing protein</fullName>
    </submittedName>
</protein>
<feature type="region of interest" description="Disordered" evidence="1">
    <location>
        <begin position="61"/>
        <end position="85"/>
    </location>
</feature>
<evidence type="ECO:0000313" key="3">
    <source>
        <dbReference type="Proteomes" id="UP000634672"/>
    </source>
</evidence>
<comment type="caution">
    <text evidence="2">The sequence shown here is derived from an EMBL/GenBank/DDBJ whole genome shotgun (WGS) entry which is preliminary data.</text>
</comment>
<organism evidence="2 3">
    <name type="scientific">Hungatella hominis</name>
    <dbReference type="NCBI Taxonomy" id="2763050"/>
    <lineage>
        <taxon>Bacteria</taxon>
        <taxon>Bacillati</taxon>
        <taxon>Bacillota</taxon>
        <taxon>Clostridia</taxon>
        <taxon>Lachnospirales</taxon>
        <taxon>Lachnospiraceae</taxon>
        <taxon>Hungatella</taxon>
    </lineage>
</organism>
<evidence type="ECO:0000313" key="2">
    <source>
        <dbReference type="EMBL" id="MBC5709177.1"/>
    </source>
</evidence>
<name>A0ABR7H7K4_9FIRM</name>
<proteinExistence type="predicted"/>
<sequence>MGKRYRYSIKTLWGLAKSKELLLTGDELHLLVNRETGKDSIRELNGSELAHVCRILQKQKDDIKRQEGTLPEQKGNPQTSRQRRKIAQLKAQLSWEERNVRALSHRMYRVDTVEWLTYSQCQGLIEAMKAMLERKVQSENVETSQKREGETDD</sequence>
<accession>A0ABR7H7K4</accession>
<dbReference type="InterPro" id="IPR009363">
    <property type="entry name" value="Phage_Mu_Gp16"/>
</dbReference>
<evidence type="ECO:0000256" key="1">
    <source>
        <dbReference type="SAM" id="MobiDB-lite"/>
    </source>
</evidence>